<proteinExistence type="predicted"/>
<sequence length="199" mass="22973">MGAWMLGVRPGWTVLSIEGQAVQTKEDIEDALQAAAEKEKRYMVCFEKGAGKFGTEAKEKAEREKRQLAKLRKEFRFQGRIERSEHRGTSFAQLERVCGCLEENCAAWTDHLPAKMSKTSGKMLRMDFLNFHHLSNYLILPMTKPRKCAFVEMLTSQPQQPSWFVSHWWGTPVLGFTECLSRHVAVRNLGLDSAYWTRW</sequence>
<protein>
    <recommendedName>
        <fullName evidence="4">PDZ domain-containing protein</fullName>
    </recommendedName>
</protein>
<dbReference type="AlphaFoldDB" id="A0AA36IYW6"/>
<accession>A0AA36IYW6</accession>
<evidence type="ECO:0008006" key="4">
    <source>
        <dbReference type="Google" id="ProtNLM"/>
    </source>
</evidence>
<dbReference type="Proteomes" id="UP001178507">
    <property type="component" value="Unassembled WGS sequence"/>
</dbReference>
<name>A0AA36IYW6_9DINO</name>
<evidence type="ECO:0000313" key="3">
    <source>
        <dbReference type="Proteomes" id="UP001178507"/>
    </source>
</evidence>
<organism evidence="2 3">
    <name type="scientific">Effrenium voratum</name>
    <dbReference type="NCBI Taxonomy" id="2562239"/>
    <lineage>
        <taxon>Eukaryota</taxon>
        <taxon>Sar</taxon>
        <taxon>Alveolata</taxon>
        <taxon>Dinophyceae</taxon>
        <taxon>Suessiales</taxon>
        <taxon>Symbiodiniaceae</taxon>
        <taxon>Effrenium</taxon>
    </lineage>
</organism>
<keyword evidence="3" id="KW-1185">Reference proteome</keyword>
<evidence type="ECO:0000256" key="1">
    <source>
        <dbReference type="SAM" id="Coils"/>
    </source>
</evidence>
<reference evidence="2" key="1">
    <citation type="submission" date="2023-08" db="EMBL/GenBank/DDBJ databases">
        <authorList>
            <person name="Chen Y."/>
            <person name="Shah S."/>
            <person name="Dougan E. K."/>
            <person name="Thang M."/>
            <person name="Chan C."/>
        </authorList>
    </citation>
    <scope>NUCLEOTIDE SEQUENCE</scope>
</reference>
<keyword evidence="1" id="KW-0175">Coiled coil</keyword>
<feature type="coiled-coil region" evidence="1">
    <location>
        <begin position="21"/>
        <end position="78"/>
    </location>
</feature>
<comment type="caution">
    <text evidence="2">The sequence shown here is derived from an EMBL/GenBank/DDBJ whole genome shotgun (WGS) entry which is preliminary data.</text>
</comment>
<dbReference type="EMBL" id="CAUJNA010003146">
    <property type="protein sequence ID" value="CAJ1395413.1"/>
    <property type="molecule type" value="Genomic_DNA"/>
</dbReference>
<gene>
    <name evidence="2" type="ORF">EVOR1521_LOCUS19844</name>
</gene>
<evidence type="ECO:0000313" key="2">
    <source>
        <dbReference type="EMBL" id="CAJ1395413.1"/>
    </source>
</evidence>